<sequence>MSVNVVGPWTVNKLGGIRFRFSHMDFDMWCLSDTWAFKENLIPLIDARSLFRTTLMSWDAVLYDVHRREVITPENYLDDLTRGYLEIVLRATPNETGAIVRILRTIFQKEVKTLGPMLSDFLHQMLENYEYAALAAYEHSHFNSRSFSDSQYLFLRHYLRHAERGKALPLPCHQAFIQLQNH</sequence>
<accession>A0AA86IRY9</accession>
<gene>
    <name evidence="1" type="ORF">ENKO_18340</name>
</gene>
<organism evidence="1 2">
    <name type="scientific">Enterobacter kobei</name>
    <dbReference type="NCBI Taxonomy" id="208224"/>
    <lineage>
        <taxon>Bacteria</taxon>
        <taxon>Pseudomonadati</taxon>
        <taxon>Pseudomonadota</taxon>
        <taxon>Gammaproteobacteria</taxon>
        <taxon>Enterobacterales</taxon>
        <taxon>Enterobacteriaceae</taxon>
        <taxon>Enterobacter</taxon>
        <taxon>Enterobacter cloacae complex</taxon>
    </lineage>
</organism>
<dbReference type="AlphaFoldDB" id="A0AA86IRY9"/>
<proteinExistence type="predicted"/>
<dbReference type="Proteomes" id="UP000682928">
    <property type="component" value="Chromosome"/>
</dbReference>
<name>A0AA86IRY9_9ENTR</name>
<reference evidence="1" key="1">
    <citation type="submission" date="2021-04" db="EMBL/GenBank/DDBJ databases">
        <title>Difference and commonality of drug resistance evolution in various bacteria. and drug sensitivity profiles.</title>
        <authorList>
            <person name="Maeda T."/>
            <person name="Shibai A."/>
            <person name="Kawada K."/>
            <person name="Kotani H."/>
            <person name="Tarusawa Y."/>
            <person name="Tanabe K."/>
            <person name="Furusawa C."/>
        </authorList>
    </citation>
    <scope>NUCLEOTIDE SEQUENCE</scope>
    <source>
        <strain evidence="1">JCM 8580</strain>
    </source>
</reference>
<evidence type="ECO:0000313" key="2">
    <source>
        <dbReference type="Proteomes" id="UP000682928"/>
    </source>
</evidence>
<dbReference type="EMBL" id="AP024590">
    <property type="protein sequence ID" value="BCU55240.1"/>
    <property type="molecule type" value="Genomic_DNA"/>
</dbReference>
<protein>
    <submittedName>
        <fullName evidence="1">Uncharacterized protein</fullName>
    </submittedName>
</protein>
<evidence type="ECO:0000313" key="1">
    <source>
        <dbReference type="EMBL" id="BCU55240.1"/>
    </source>
</evidence>